<evidence type="ECO:0000256" key="2">
    <source>
        <dbReference type="ARBA" id="ARBA00004651"/>
    </source>
</evidence>
<dbReference type="KEGG" id="fes:HER31_04815"/>
<name>A0A6H1UEQ0_9GAMM</name>
<keyword evidence="7 19" id="KW-1003">Cell membrane</keyword>
<evidence type="ECO:0000256" key="7">
    <source>
        <dbReference type="ARBA" id="ARBA00022475"/>
    </source>
</evidence>
<proteinExistence type="inferred from homology"/>
<evidence type="ECO:0000256" key="11">
    <source>
        <dbReference type="ARBA" id="ARBA00022842"/>
    </source>
</evidence>
<gene>
    <name evidence="19 20" type="primary">cobS</name>
    <name evidence="20" type="ORF">HER31_04815</name>
</gene>
<keyword evidence="12 19" id="KW-1133">Transmembrane helix</keyword>
<evidence type="ECO:0000256" key="14">
    <source>
        <dbReference type="ARBA" id="ARBA00025228"/>
    </source>
</evidence>
<evidence type="ECO:0000256" key="5">
    <source>
        <dbReference type="ARBA" id="ARBA00013200"/>
    </source>
</evidence>
<dbReference type="PANTHER" id="PTHR34148">
    <property type="entry name" value="ADENOSYLCOBINAMIDE-GDP RIBAZOLETRANSFERASE"/>
    <property type="match status" value="1"/>
</dbReference>
<dbReference type="GO" id="GO:0051073">
    <property type="term" value="F:adenosylcobinamide-GDP ribazoletransferase activity"/>
    <property type="evidence" value="ECO:0007669"/>
    <property type="project" value="UniProtKB-UniRule"/>
</dbReference>
<evidence type="ECO:0000256" key="8">
    <source>
        <dbReference type="ARBA" id="ARBA00022573"/>
    </source>
</evidence>
<comment type="pathway">
    <text evidence="3 19">Cofactor biosynthesis; adenosylcobalamin biosynthesis; adenosylcobalamin from cob(II)yrinate a,c-diamide: step 7/7.</text>
</comment>
<keyword evidence="8 19" id="KW-0169">Cobalamin biosynthesis</keyword>
<dbReference type="UniPathway" id="UPA00148">
    <property type="reaction ID" value="UER00238"/>
</dbReference>
<evidence type="ECO:0000256" key="15">
    <source>
        <dbReference type="ARBA" id="ARBA00032605"/>
    </source>
</evidence>
<dbReference type="AlphaFoldDB" id="A0A6H1UEQ0"/>
<evidence type="ECO:0000256" key="3">
    <source>
        <dbReference type="ARBA" id="ARBA00004663"/>
    </source>
</evidence>
<comment type="catalytic activity">
    <reaction evidence="17 19">
        <text>alpha-ribazole + adenosylcob(III)inamide-GDP = adenosylcob(III)alamin + GMP + H(+)</text>
        <dbReference type="Rhea" id="RHEA:16049"/>
        <dbReference type="ChEBI" id="CHEBI:10329"/>
        <dbReference type="ChEBI" id="CHEBI:15378"/>
        <dbReference type="ChEBI" id="CHEBI:18408"/>
        <dbReference type="ChEBI" id="CHEBI:58115"/>
        <dbReference type="ChEBI" id="CHEBI:60487"/>
        <dbReference type="EC" id="2.7.8.26"/>
    </reaction>
</comment>
<evidence type="ECO:0000256" key="19">
    <source>
        <dbReference type="HAMAP-Rule" id="MF_00719"/>
    </source>
</evidence>
<dbReference type="PANTHER" id="PTHR34148:SF1">
    <property type="entry name" value="ADENOSYLCOBINAMIDE-GDP RIBAZOLETRANSFERASE"/>
    <property type="match status" value="1"/>
</dbReference>
<dbReference type="InterPro" id="IPR003805">
    <property type="entry name" value="CobS"/>
</dbReference>
<dbReference type="RefSeq" id="WP_168659532.1">
    <property type="nucleotide sequence ID" value="NZ_CP051180.1"/>
</dbReference>
<feature type="transmembrane region" description="Helical" evidence="19">
    <location>
        <begin position="110"/>
        <end position="130"/>
    </location>
</feature>
<feature type="transmembrane region" description="Helical" evidence="19">
    <location>
        <begin position="37"/>
        <end position="56"/>
    </location>
</feature>
<comment type="cofactor">
    <cofactor evidence="1 19">
        <name>Mg(2+)</name>
        <dbReference type="ChEBI" id="CHEBI:18420"/>
    </cofactor>
</comment>
<evidence type="ECO:0000256" key="13">
    <source>
        <dbReference type="ARBA" id="ARBA00023136"/>
    </source>
</evidence>
<dbReference type="GO" id="GO:0008818">
    <property type="term" value="F:cobalamin 5'-phosphate synthase activity"/>
    <property type="evidence" value="ECO:0007669"/>
    <property type="project" value="UniProtKB-UniRule"/>
</dbReference>
<evidence type="ECO:0000256" key="16">
    <source>
        <dbReference type="ARBA" id="ARBA00032853"/>
    </source>
</evidence>
<comment type="similarity">
    <text evidence="4 19">Belongs to the CobS family.</text>
</comment>
<comment type="subcellular location">
    <subcellularLocation>
        <location evidence="2 19">Cell membrane</location>
        <topology evidence="2 19">Multi-pass membrane protein</topology>
    </subcellularLocation>
</comment>
<feature type="transmembrane region" description="Helical" evidence="19">
    <location>
        <begin position="137"/>
        <end position="155"/>
    </location>
</feature>
<dbReference type="Proteomes" id="UP000501602">
    <property type="component" value="Chromosome"/>
</dbReference>
<evidence type="ECO:0000256" key="10">
    <source>
        <dbReference type="ARBA" id="ARBA00022692"/>
    </source>
</evidence>
<evidence type="ECO:0000256" key="12">
    <source>
        <dbReference type="ARBA" id="ARBA00022989"/>
    </source>
</evidence>
<dbReference type="Pfam" id="PF02654">
    <property type="entry name" value="CobS"/>
    <property type="match status" value="1"/>
</dbReference>
<dbReference type="HAMAP" id="MF_00719">
    <property type="entry name" value="CobS"/>
    <property type="match status" value="1"/>
</dbReference>
<protein>
    <recommendedName>
        <fullName evidence="6 19">Adenosylcobinamide-GDP ribazoletransferase</fullName>
        <ecNumber evidence="5 19">2.7.8.26</ecNumber>
    </recommendedName>
    <alternativeName>
        <fullName evidence="16 19">Cobalamin synthase</fullName>
    </alternativeName>
    <alternativeName>
        <fullName evidence="15 19">Cobalamin-5'-phosphate synthase</fullName>
    </alternativeName>
</protein>
<evidence type="ECO:0000256" key="18">
    <source>
        <dbReference type="ARBA" id="ARBA00049504"/>
    </source>
</evidence>
<evidence type="ECO:0000256" key="9">
    <source>
        <dbReference type="ARBA" id="ARBA00022679"/>
    </source>
</evidence>
<accession>A0A6H1UEQ0</accession>
<comment type="catalytic activity">
    <reaction evidence="18 19">
        <text>alpha-ribazole 5'-phosphate + adenosylcob(III)inamide-GDP = adenosylcob(III)alamin 5'-phosphate + GMP + H(+)</text>
        <dbReference type="Rhea" id="RHEA:23560"/>
        <dbReference type="ChEBI" id="CHEBI:15378"/>
        <dbReference type="ChEBI" id="CHEBI:57918"/>
        <dbReference type="ChEBI" id="CHEBI:58115"/>
        <dbReference type="ChEBI" id="CHEBI:60487"/>
        <dbReference type="ChEBI" id="CHEBI:60493"/>
        <dbReference type="EC" id="2.7.8.26"/>
    </reaction>
</comment>
<feature type="transmembrane region" description="Helical" evidence="19">
    <location>
        <begin position="192"/>
        <end position="213"/>
    </location>
</feature>
<comment type="function">
    <text evidence="14 19">Joins adenosylcobinamide-GDP and alpha-ribazole to generate adenosylcobalamin (Ado-cobalamin). Also synthesizes adenosylcobalamin 5'-phosphate from adenosylcobinamide-GDP and alpha-ribazole 5'-phosphate.</text>
</comment>
<evidence type="ECO:0000313" key="20">
    <source>
        <dbReference type="EMBL" id="QIZ76272.1"/>
    </source>
</evidence>
<dbReference type="EMBL" id="CP051180">
    <property type="protein sequence ID" value="QIZ76272.1"/>
    <property type="molecule type" value="Genomic_DNA"/>
</dbReference>
<dbReference type="GO" id="GO:0005886">
    <property type="term" value="C:plasma membrane"/>
    <property type="evidence" value="ECO:0007669"/>
    <property type="project" value="UniProtKB-SubCell"/>
</dbReference>
<keyword evidence="21" id="KW-1185">Reference proteome</keyword>
<reference evidence="20 21" key="1">
    <citation type="submission" date="2020-04" db="EMBL/GenBank/DDBJ databases">
        <title>Ferrimonas sp. S7 isolated from sea water.</title>
        <authorList>
            <person name="Bae S.S."/>
            <person name="Baek K."/>
        </authorList>
    </citation>
    <scope>NUCLEOTIDE SEQUENCE [LARGE SCALE GENOMIC DNA]</scope>
    <source>
        <strain evidence="20 21">S7</strain>
    </source>
</reference>
<evidence type="ECO:0000256" key="6">
    <source>
        <dbReference type="ARBA" id="ARBA00015850"/>
    </source>
</evidence>
<evidence type="ECO:0000313" key="21">
    <source>
        <dbReference type="Proteomes" id="UP000501602"/>
    </source>
</evidence>
<dbReference type="NCBIfam" id="TIGR00317">
    <property type="entry name" value="cobS"/>
    <property type="match status" value="1"/>
</dbReference>
<keyword evidence="11 19" id="KW-0460">Magnesium</keyword>
<dbReference type="EC" id="2.7.8.26" evidence="5 19"/>
<keyword evidence="10 19" id="KW-0812">Transmembrane</keyword>
<sequence>MKQWLLTLLTAMGFLTRLRMPQWVPFDPASVAQSARWFPAVGLLVGAIGAALLLLLAPLVGHALAVLLSLVTMMLVTGAFHEDGLADLCDGFWGAWQRQRKLEIMKDSMIGTYGVLALIVAVAFKLTALMQLSTEQAALALLVVHGGSRVVAGWLPRWLDYARSGDNKTPQRTRTLSRCDWVLLTTVGTLPLWWLSAAAAGVLIATWLVTYLLMRQLMKSHIGGYTGDTLGATQQVAEITGLLALCAIYLH</sequence>
<dbReference type="GO" id="GO:0009236">
    <property type="term" value="P:cobalamin biosynthetic process"/>
    <property type="evidence" value="ECO:0007669"/>
    <property type="project" value="UniProtKB-UniRule"/>
</dbReference>
<feature type="transmembrane region" description="Helical" evidence="19">
    <location>
        <begin position="63"/>
        <end position="81"/>
    </location>
</feature>
<keyword evidence="9 19" id="KW-0808">Transferase</keyword>
<evidence type="ECO:0000256" key="17">
    <source>
        <dbReference type="ARBA" id="ARBA00048623"/>
    </source>
</evidence>
<keyword evidence="13 19" id="KW-0472">Membrane</keyword>
<organism evidence="20 21">
    <name type="scientific">Ferrimonas lipolytica</name>
    <dbReference type="NCBI Taxonomy" id="2724191"/>
    <lineage>
        <taxon>Bacteria</taxon>
        <taxon>Pseudomonadati</taxon>
        <taxon>Pseudomonadota</taxon>
        <taxon>Gammaproteobacteria</taxon>
        <taxon>Alteromonadales</taxon>
        <taxon>Ferrimonadaceae</taxon>
        <taxon>Ferrimonas</taxon>
    </lineage>
</organism>
<evidence type="ECO:0000256" key="4">
    <source>
        <dbReference type="ARBA" id="ARBA00010561"/>
    </source>
</evidence>
<evidence type="ECO:0000256" key="1">
    <source>
        <dbReference type="ARBA" id="ARBA00001946"/>
    </source>
</evidence>